<accession>A0AAD9Z3E2</accession>
<evidence type="ECO:0000313" key="2">
    <source>
        <dbReference type="EMBL" id="KAK3169222.1"/>
    </source>
</evidence>
<feature type="compositionally biased region" description="Basic and acidic residues" evidence="1">
    <location>
        <begin position="67"/>
        <end position="95"/>
    </location>
</feature>
<sequence>MPSQRLRLQKGCMSWTTRSDTDKLKVRLLEFYENYNFDPTTDNPTWSFGRDLLPWEQGWLGLTTVGTHEERGKGRDLDAEARNERNDKKRKDIEGKAAAAWPHLRLAAKIPHEDGEDYEQTENRPGKRERQNN</sequence>
<protein>
    <submittedName>
        <fullName evidence="2">Uncharacterized protein</fullName>
    </submittedName>
</protein>
<dbReference type="Proteomes" id="UP001276659">
    <property type="component" value="Unassembled WGS sequence"/>
</dbReference>
<keyword evidence="3" id="KW-1185">Reference proteome</keyword>
<dbReference type="AlphaFoldDB" id="A0AAD9Z3E2"/>
<gene>
    <name evidence="2" type="ORF">OEA41_008605</name>
</gene>
<name>A0AAD9Z3E2_9LECA</name>
<proteinExistence type="predicted"/>
<comment type="caution">
    <text evidence="2">The sequence shown here is derived from an EMBL/GenBank/DDBJ whole genome shotgun (WGS) entry which is preliminary data.</text>
</comment>
<feature type="region of interest" description="Disordered" evidence="1">
    <location>
        <begin position="67"/>
        <end position="133"/>
    </location>
</feature>
<evidence type="ECO:0000313" key="3">
    <source>
        <dbReference type="Proteomes" id="UP001276659"/>
    </source>
</evidence>
<organism evidence="2 3">
    <name type="scientific">Lepraria neglecta</name>
    <dbReference type="NCBI Taxonomy" id="209136"/>
    <lineage>
        <taxon>Eukaryota</taxon>
        <taxon>Fungi</taxon>
        <taxon>Dikarya</taxon>
        <taxon>Ascomycota</taxon>
        <taxon>Pezizomycotina</taxon>
        <taxon>Lecanoromycetes</taxon>
        <taxon>OSLEUM clade</taxon>
        <taxon>Lecanoromycetidae</taxon>
        <taxon>Lecanorales</taxon>
        <taxon>Lecanorineae</taxon>
        <taxon>Stereocaulaceae</taxon>
        <taxon>Lepraria</taxon>
    </lineage>
</organism>
<evidence type="ECO:0000256" key="1">
    <source>
        <dbReference type="SAM" id="MobiDB-lite"/>
    </source>
</evidence>
<reference evidence="2" key="1">
    <citation type="submission" date="2022-11" db="EMBL/GenBank/DDBJ databases">
        <title>Chromosomal genome sequence assembly and mating type (MAT) locus characterization of the leprose asexual lichenized fungus Lepraria neglecta (Nyl.) Erichsen.</title>
        <authorList>
            <person name="Allen J.L."/>
            <person name="Pfeffer B."/>
        </authorList>
    </citation>
    <scope>NUCLEOTIDE SEQUENCE</scope>
    <source>
        <strain evidence="2">Allen 5258</strain>
    </source>
</reference>
<feature type="compositionally biased region" description="Low complexity" evidence="1">
    <location>
        <begin position="97"/>
        <end position="108"/>
    </location>
</feature>
<dbReference type="EMBL" id="JASNWA010000009">
    <property type="protein sequence ID" value="KAK3169222.1"/>
    <property type="molecule type" value="Genomic_DNA"/>
</dbReference>
<feature type="compositionally biased region" description="Basic and acidic residues" evidence="1">
    <location>
        <begin position="121"/>
        <end position="133"/>
    </location>
</feature>